<dbReference type="AlphaFoldDB" id="A0A4R1R9F7"/>
<dbReference type="OrthoDB" id="3034109at2"/>
<protein>
    <submittedName>
        <fullName evidence="1">Uncharacterized protein</fullName>
    </submittedName>
</protein>
<keyword evidence="2" id="KW-1185">Reference proteome</keyword>
<dbReference type="RefSeq" id="WP_132015801.1">
    <property type="nucleotide sequence ID" value="NZ_SLUN01000026.1"/>
</dbReference>
<name>A0A4R1R9F7_HYDET</name>
<dbReference type="EMBL" id="SLUN01000026">
    <property type="protein sequence ID" value="TCL62316.1"/>
    <property type="molecule type" value="Genomic_DNA"/>
</dbReference>
<evidence type="ECO:0000313" key="2">
    <source>
        <dbReference type="Proteomes" id="UP000295008"/>
    </source>
</evidence>
<comment type="caution">
    <text evidence="1">The sequence shown here is derived from an EMBL/GenBank/DDBJ whole genome shotgun (WGS) entry which is preliminary data.</text>
</comment>
<organism evidence="1 2">
    <name type="scientific">Hydrogenispora ethanolica</name>
    <dbReference type="NCBI Taxonomy" id="1082276"/>
    <lineage>
        <taxon>Bacteria</taxon>
        <taxon>Bacillati</taxon>
        <taxon>Bacillota</taxon>
        <taxon>Hydrogenispora</taxon>
    </lineage>
</organism>
<proteinExistence type="predicted"/>
<gene>
    <name evidence="1" type="ORF">EDC14_102660</name>
</gene>
<evidence type="ECO:0000313" key="1">
    <source>
        <dbReference type="EMBL" id="TCL62316.1"/>
    </source>
</evidence>
<dbReference type="Proteomes" id="UP000295008">
    <property type="component" value="Unassembled WGS sequence"/>
</dbReference>
<sequence>MRKAYDIILQSEVSAVLAVQSGGFEPYRYECACCGEEVYIAASYSTSMVPHFRHRSGNNDVACENYLGQYGAISVDSRSRKSHRERVEFYFENSNKNFCLGLRFSADEIQHYEQQNVDFELRTNASALPFYTLAINNIHFAPDVPTMISLNNFSFCYYLSNTLNGIKRKYEFFKFGNTPTFFKLQGNDSDFKAKLVRGNVLFTNVPYFVAFHSKDSTQHGIRFPDEIQANETFCFETMGLKFLGMTLLIQKKTDDMDRLLNNWGYQLEASETLTLLWPPAPVIDDVSVVTSNKVFVFTSFDLQAHGNINVHSKDISLVNHGISRVLVKQRTIICKDNTEIVIDKAESPIYTYNQISTSETTKVSFTIPDDGSWFLFNRSGVISLKNGQVVYLTPESVIKRYESNYLTHIIHPCRQKELVNEKLLDDILMHCKRTEILDFNQFMLLALGNTASQYIDKCSVSGYINSVAKQFIMEGLL</sequence>
<reference evidence="1 2" key="1">
    <citation type="submission" date="2019-03" db="EMBL/GenBank/DDBJ databases">
        <title>Genomic Encyclopedia of Type Strains, Phase IV (KMG-IV): sequencing the most valuable type-strain genomes for metagenomic binning, comparative biology and taxonomic classification.</title>
        <authorList>
            <person name="Goeker M."/>
        </authorList>
    </citation>
    <scope>NUCLEOTIDE SEQUENCE [LARGE SCALE GENOMIC DNA]</scope>
    <source>
        <strain evidence="1 2">LX-B</strain>
    </source>
</reference>
<accession>A0A4R1R9F7</accession>